<dbReference type="GO" id="GO:0008380">
    <property type="term" value="P:RNA splicing"/>
    <property type="evidence" value="ECO:0007669"/>
    <property type="project" value="UniProtKB-KW"/>
</dbReference>
<evidence type="ECO:0000256" key="4">
    <source>
        <dbReference type="ARBA" id="ARBA00022664"/>
    </source>
</evidence>
<evidence type="ECO:0000256" key="5">
    <source>
        <dbReference type="ARBA" id="ARBA00022728"/>
    </source>
</evidence>
<dbReference type="Pfam" id="PF05700">
    <property type="entry name" value="BCAS2"/>
    <property type="match status" value="1"/>
</dbReference>
<dbReference type="AlphaFoldDB" id="A0A0N4VJ90"/>
<keyword evidence="10" id="KW-1185">Reference proteome</keyword>
<evidence type="ECO:0000313" key="11">
    <source>
        <dbReference type="WBParaSite" id="EVEC_0001091101-mRNA-1"/>
    </source>
</evidence>
<evidence type="ECO:0000313" key="10">
    <source>
        <dbReference type="Proteomes" id="UP000274131"/>
    </source>
</evidence>
<dbReference type="WBParaSite" id="EVEC_0001091101-mRNA-1">
    <property type="protein sequence ID" value="EVEC_0001091101-mRNA-1"/>
    <property type="gene ID" value="EVEC_0001091101"/>
</dbReference>
<evidence type="ECO:0000313" key="9">
    <source>
        <dbReference type="EMBL" id="VDD95485.1"/>
    </source>
</evidence>
<reference evidence="9 10" key="2">
    <citation type="submission" date="2018-10" db="EMBL/GenBank/DDBJ databases">
        <authorList>
            <consortium name="Pathogen Informatics"/>
        </authorList>
    </citation>
    <scope>NUCLEOTIDE SEQUENCE [LARGE SCALE GENOMIC DNA]</scope>
</reference>
<sequence length="230" mass="26732">MAQNTTLALPSTVGFSAANENDKQNLVDALPYLDTDYGDADRQMALQLIENECRTFRPTKNYLKFLPTPDFDVFLTSCMIKEHARMAKKQEMPKLDMSRCELSCPSTTGRQGDKTSWRKAIRNAEAQNEHLLLRNLNLQSMEEYGPETFLRANKTLEKQLHVEEKQLRKMKEEIMNIHSRRRQSQLEAGQKLKELEERWVNMVTKNYKMEMTCGELAAENEVRVKKAKLI</sequence>
<dbReference type="STRING" id="51028.A0A0N4VJ90"/>
<evidence type="ECO:0000256" key="8">
    <source>
        <dbReference type="SAM" id="Coils"/>
    </source>
</evidence>
<proteinExistence type="inferred from homology"/>
<dbReference type="PANTHER" id="PTHR13296">
    <property type="entry name" value="BCAS2 PROTEIN"/>
    <property type="match status" value="1"/>
</dbReference>
<evidence type="ECO:0000256" key="1">
    <source>
        <dbReference type="ARBA" id="ARBA00004123"/>
    </source>
</evidence>
<dbReference type="GO" id="GO:0006397">
    <property type="term" value="P:mRNA processing"/>
    <property type="evidence" value="ECO:0007669"/>
    <property type="project" value="UniProtKB-KW"/>
</dbReference>
<keyword evidence="7" id="KW-0539">Nucleus</keyword>
<name>A0A0N4VJ90_ENTVE</name>
<comment type="similarity">
    <text evidence="2">Belongs to the SPF27 family.</text>
</comment>
<comment type="subcellular location">
    <subcellularLocation>
        <location evidence="1">Nucleus</location>
    </subcellularLocation>
</comment>
<dbReference type="OrthoDB" id="205794at2759"/>
<dbReference type="GO" id="GO:0071013">
    <property type="term" value="C:catalytic step 2 spliceosome"/>
    <property type="evidence" value="ECO:0007669"/>
    <property type="project" value="TreeGrafter"/>
</dbReference>
<reference evidence="11" key="1">
    <citation type="submission" date="2017-02" db="UniProtKB">
        <authorList>
            <consortium name="WormBaseParasite"/>
        </authorList>
    </citation>
    <scope>IDENTIFICATION</scope>
</reference>
<dbReference type="EMBL" id="UXUI01010658">
    <property type="protein sequence ID" value="VDD95485.1"/>
    <property type="molecule type" value="Genomic_DNA"/>
</dbReference>
<keyword evidence="4" id="KW-0507">mRNA processing</keyword>
<accession>A0A0N4VJ90</accession>
<dbReference type="Proteomes" id="UP000274131">
    <property type="component" value="Unassembled WGS sequence"/>
</dbReference>
<gene>
    <name evidence="9" type="ORF">EVEC_LOCUS10236</name>
</gene>
<evidence type="ECO:0000256" key="7">
    <source>
        <dbReference type="ARBA" id="ARBA00023242"/>
    </source>
</evidence>
<keyword evidence="5" id="KW-0747">Spliceosome</keyword>
<evidence type="ECO:0000256" key="3">
    <source>
        <dbReference type="ARBA" id="ARBA00014158"/>
    </source>
</evidence>
<dbReference type="InterPro" id="IPR008409">
    <property type="entry name" value="SPF27"/>
</dbReference>
<organism evidence="11">
    <name type="scientific">Enterobius vermicularis</name>
    <name type="common">Human pinworm</name>
    <dbReference type="NCBI Taxonomy" id="51028"/>
    <lineage>
        <taxon>Eukaryota</taxon>
        <taxon>Metazoa</taxon>
        <taxon>Ecdysozoa</taxon>
        <taxon>Nematoda</taxon>
        <taxon>Chromadorea</taxon>
        <taxon>Rhabditida</taxon>
        <taxon>Spirurina</taxon>
        <taxon>Oxyuridomorpha</taxon>
        <taxon>Oxyuroidea</taxon>
        <taxon>Oxyuridae</taxon>
        <taxon>Enterobius</taxon>
    </lineage>
</organism>
<feature type="coiled-coil region" evidence="8">
    <location>
        <begin position="121"/>
        <end position="180"/>
    </location>
</feature>
<protein>
    <recommendedName>
        <fullName evidence="3">Pre-mRNA-splicing factor SPF27</fullName>
    </recommendedName>
</protein>
<keyword evidence="8" id="KW-0175">Coiled coil</keyword>
<evidence type="ECO:0000256" key="2">
    <source>
        <dbReference type="ARBA" id="ARBA00010788"/>
    </source>
</evidence>
<dbReference type="GO" id="GO:0071011">
    <property type="term" value="C:precatalytic spliceosome"/>
    <property type="evidence" value="ECO:0007669"/>
    <property type="project" value="TreeGrafter"/>
</dbReference>
<dbReference type="GO" id="GO:0000974">
    <property type="term" value="C:Prp19 complex"/>
    <property type="evidence" value="ECO:0007669"/>
    <property type="project" value="TreeGrafter"/>
</dbReference>
<dbReference type="PANTHER" id="PTHR13296:SF0">
    <property type="entry name" value="PRE-MRNA-SPLICING FACTOR SPF27"/>
    <property type="match status" value="1"/>
</dbReference>
<keyword evidence="6" id="KW-0508">mRNA splicing</keyword>
<evidence type="ECO:0000256" key="6">
    <source>
        <dbReference type="ARBA" id="ARBA00023187"/>
    </source>
</evidence>